<evidence type="ECO:0000256" key="4">
    <source>
        <dbReference type="ARBA" id="ARBA00022989"/>
    </source>
</evidence>
<organism evidence="7">
    <name type="scientific">Alkalihalophilus sp. As8PL</name>
    <dbReference type="NCBI Taxonomy" id="3237103"/>
    <lineage>
        <taxon>Bacteria</taxon>
        <taxon>Bacillati</taxon>
        <taxon>Bacillota</taxon>
        <taxon>Bacilli</taxon>
        <taxon>Bacillales</taxon>
        <taxon>Bacillaceae</taxon>
        <taxon>Alkalihalophilus</taxon>
    </lineage>
</organism>
<dbReference type="RefSeq" id="WP_368504826.1">
    <property type="nucleotide sequence ID" value="NZ_CP162551.1"/>
</dbReference>
<dbReference type="PANTHER" id="PTHR10010">
    <property type="entry name" value="SOLUTE CARRIER FAMILY 34 SODIUM PHOSPHATE , MEMBER 2-RELATED"/>
    <property type="match status" value="1"/>
</dbReference>
<feature type="transmembrane region" description="Helical" evidence="6">
    <location>
        <begin position="104"/>
        <end position="126"/>
    </location>
</feature>
<dbReference type="AlphaFoldDB" id="A0AB39BV96"/>
<dbReference type="NCBIfam" id="NF037997">
    <property type="entry name" value="Na_Pi_symport"/>
    <property type="match status" value="1"/>
</dbReference>
<name>A0AB39BV96_9BACI</name>
<dbReference type="InterPro" id="IPR004633">
    <property type="entry name" value="NaPi_cotrn-rel/YqeW-like"/>
</dbReference>
<dbReference type="NCBIfam" id="TIGR00704">
    <property type="entry name" value="NaPi_cotrn_rel"/>
    <property type="match status" value="1"/>
</dbReference>
<keyword evidence="3 6" id="KW-0812">Transmembrane</keyword>
<feature type="transmembrane region" description="Helical" evidence="6">
    <location>
        <begin position="247"/>
        <end position="272"/>
    </location>
</feature>
<feature type="transmembrane region" description="Helical" evidence="6">
    <location>
        <begin position="214"/>
        <end position="235"/>
    </location>
</feature>
<dbReference type="GO" id="GO:0005436">
    <property type="term" value="F:sodium:phosphate symporter activity"/>
    <property type="evidence" value="ECO:0007669"/>
    <property type="project" value="InterPro"/>
</dbReference>
<reference evidence="7" key="1">
    <citation type="submission" date="2024-07" db="EMBL/GenBank/DDBJ databases">
        <title>Identification and characteristics of an arsenic-resistant bacterial isolate, which belongs to a novel species.</title>
        <authorList>
            <person name="Juszczyk A."/>
            <person name="Kowalczyk A."/>
            <person name="Was K."/>
            <person name="Kosowicz W."/>
            <person name="Budzyn A."/>
            <person name="Latowski D."/>
        </authorList>
    </citation>
    <scope>NUCLEOTIDE SEQUENCE</scope>
    <source>
        <strain evidence="7">As8PL</strain>
    </source>
</reference>
<keyword evidence="4 6" id="KW-1133">Transmembrane helix</keyword>
<evidence type="ECO:0000256" key="1">
    <source>
        <dbReference type="ARBA" id="ARBA00004651"/>
    </source>
</evidence>
<dbReference type="PANTHER" id="PTHR10010:SF46">
    <property type="entry name" value="SODIUM-DEPENDENT PHOSPHATE TRANSPORT PROTEIN 2B"/>
    <property type="match status" value="1"/>
</dbReference>
<dbReference type="EMBL" id="CP162551">
    <property type="protein sequence ID" value="XDI37482.1"/>
    <property type="molecule type" value="Genomic_DNA"/>
</dbReference>
<protein>
    <submittedName>
        <fullName evidence="7">Na/Pi symporter</fullName>
    </submittedName>
</protein>
<comment type="subcellular location">
    <subcellularLocation>
        <location evidence="1">Cell membrane</location>
        <topology evidence="1">Multi-pass membrane protein</topology>
    </subcellularLocation>
</comment>
<evidence type="ECO:0000256" key="6">
    <source>
        <dbReference type="SAM" id="Phobius"/>
    </source>
</evidence>
<sequence>MIYLFKELFSLFAVFIALFLFGMVIMRAGLLPLGGEIFQRNVHRFTDKAWKGMLIGTIATAMLQSSSAVLVMTVGLVAANLLTFRQSIGIILGANIGTTITTEILTFDLSHIIIPLLLTGLIALFIPKKKAFSIGCFTFGLACIFIAMDGLESLAYPLASLPSVHTLFEYTNSHSLTGVAIGAALTGLVQSSTATTAIAMGFMSDHLLTLKSGIAIMLGANIGTCITAFIATIGASKHAKLVAFANIWLNLLGVIVFLPLMDVLVQIVTAMTDDSMQQLAHSSVIFNTICSVIMLPFAKAFARGVEWLHSKNSSYY</sequence>
<keyword evidence="2" id="KW-1003">Cell membrane</keyword>
<proteinExistence type="predicted"/>
<dbReference type="Pfam" id="PF02690">
    <property type="entry name" value="Na_Pi_cotrans"/>
    <property type="match status" value="2"/>
</dbReference>
<evidence type="ECO:0000256" key="2">
    <source>
        <dbReference type="ARBA" id="ARBA00022475"/>
    </source>
</evidence>
<dbReference type="GO" id="GO:0044341">
    <property type="term" value="P:sodium-dependent phosphate transport"/>
    <property type="evidence" value="ECO:0007669"/>
    <property type="project" value="InterPro"/>
</dbReference>
<dbReference type="GO" id="GO:0005886">
    <property type="term" value="C:plasma membrane"/>
    <property type="evidence" value="ECO:0007669"/>
    <property type="project" value="UniProtKB-SubCell"/>
</dbReference>
<feature type="transmembrane region" description="Helical" evidence="6">
    <location>
        <begin position="54"/>
        <end position="84"/>
    </location>
</feature>
<gene>
    <name evidence="7" type="ORF">AB3N04_03985</name>
</gene>
<dbReference type="InterPro" id="IPR003841">
    <property type="entry name" value="Na/Pi_transpt"/>
</dbReference>
<feature type="transmembrane region" description="Helical" evidence="6">
    <location>
        <begin position="12"/>
        <end position="33"/>
    </location>
</feature>
<evidence type="ECO:0000313" key="7">
    <source>
        <dbReference type="EMBL" id="XDI37482.1"/>
    </source>
</evidence>
<feature type="transmembrane region" description="Helical" evidence="6">
    <location>
        <begin position="284"/>
        <end position="302"/>
    </location>
</feature>
<accession>A0AB39BV96</accession>
<evidence type="ECO:0000256" key="5">
    <source>
        <dbReference type="ARBA" id="ARBA00023136"/>
    </source>
</evidence>
<keyword evidence="5 6" id="KW-0472">Membrane</keyword>
<evidence type="ECO:0000256" key="3">
    <source>
        <dbReference type="ARBA" id="ARBA00022692"/>
    </source>
</evidence>